<evidence type="ECO:0000256" key="7">
    <source>
        <dbReference type="ARBA" id="ARBA00022723"/>
    </source>
</evidence>
<comment type="cofactor">
    <cofactor evidence="1">
        <name>K(+)</name>
        <dbReference type="ChEBI" id="CHEBI:29103"/>
    </cofactor>
</comment>
<dbReference type="Pfam" id="PF02887">
    <property type="entry name" value="PK_C"/>
    <property type="match status" value="1"/>
</dbReference>
<dbReference type="InterPro" id="IPR015793">
    <property type="entry name" value="Pyrv_Knase_brl"/>
</dbReference>
<accession>A0ABX2T2J8</accession>
<dbReference type="GO" id="GO:0016301">
    <property type="term" value="F:kinase activity"/>
    <property type="evidence" value="ECO:0007669"/>
    <property type="project" value="UniProtKB-KW"/>
</dbReference>
<dbReference type="NCBIfam" id="TIGR01064">
    <property type="entry name" value="pyruv_kin"/>
    <property type="match status" value="1"/>
</dbReference>
<dbReference type="NCBIfam" id="NF004978">
    <property type="entry name" value="PRK06354.1"/>
    <property type="match status" value="1"/>
</dbReference>
<name>A0ABX2T2J8_9BACL</name>
<evidence type="ECO:0000256" key="3">
    <source>
        <dbReference type="ARBA" id="ARBA00008663"/>
    </source>
</evidence>
<evidence type="ECO:0000256" key="1">
    <source>
        <dbReference type="ARBA" id="ARBA00001958"/>
    </source>
</evidence>
<evidence type="ECO:0000313" key="20">
    <source>
        <dbReference type="Proteomes" id="UP000531840"/>
    </source>
</evidence>
<dbReference type="InterPro" id="IPR040442">
    <property type="entry name" value="Pyrv_kinase-like_dom_sf"/>
</dbReference>
<dbReference type="EC" id="2.7.1.40" evidence="4 15"/>
<dbReference type="Gene3D" id="3.40.1380.20">
    <property type="entry name" value="Pyruvate kinase, C-terminal domain"/>
    <property type="match status" value="1"/>
</dbReference>
<evidence type="ECO:0000256" key="16">
    <source>
        <dbReference type="RuleBase" id="RU000504"/>
    </source>
</evidence>
<dbReference type="PANTHER" id="PTHR11817">
    <property type="entry name" value="PYRUVATE KINASE"/>
    <property type="match status" value="1"/>
</dbReference>
<gene>
    <name evidence="19" type="primary">pyk</name>
    <name evidence="19" type="ORF">HZY85_06635</name>
</gene>
<evidence type="ECO:0000256" key="10">
    <source>
        <dbReference type="ARBA" id="ARBA00022840"/>
    </source>
</evidence>
<keyword evidence="14 19" id="KW-0670">Pyruvate</keyword>
<feature type="domain" description="Pyruvate kinase barrel" evidence="17">
    <location>
        <begin position="3"/>
        <end position="326"/>
    </location>
</feature>
<dbReference type="Pfam" id="PF00224">
    <property type="entry name" value="PK"/>
    <property type="match status" value="1"/>
</dbReference>
<evidence type="ECO:0000256" key="5">
    <source>
        <dbReference type="ARBA" id="ARBA00018587"/>
    </source>
</evidence>
<feature type="domain" description="Pyruvate kinase C-terminal" evidence="18">
    <location>
        <begin position="361"/>
        <end position="476"/>
    </location>
</feature>
<comment type="catalytic activity">
    <reaction evidence="16">
        <text>pyruvate + ATP = phosphoenolpyruvate + ADP + H(+)</text>
        <dbReference type="Rhea" id="RHEA:18157"/>
        <dbReference type="ChEBI" id="CHEBI:15361"/>
        <dbReference type="ChEBI" id="CHEBI:15378"/>
        <dbReference type="ChEBI" id="CHEBI:30616"/>
        <dbReference type="ChEBI" id="CHEBI:58702"/>
        <dbReference type="ChEBI" id="CHEBI:456216"/>
        <dbReference type="EC" id="2.7.1.40"/>
    </reaction>
</comment>
<dbReference type="SUPFAM" id="SSF50800">
    <property type="entry name" value="PK beta-barrel domain-like"/>
    <property type="match status" value="1"/>
</dbReference>
<dbReference type="InterPro" id="IPR015795">
    <property type="entry name" value="Pyrv_Knase_C"/>
</dbReference>
<keyword evidence="13 16" id="KW-0324">Glycolysis</keyword>
<evidence type="ECO:0000256" key="13">
    <source>
        <dbReference type="ARBA" id="ARBA00023152"/>
    </source>
</evidence>
<keyword evidence="8" id="KW-0547">Nucleotide-binding</keyword>
<dbReference type="Gene3D" id="3.20.20.60">
    <property type="entry name" value="Phosphoenolpyruvate-binding domains"/>
    <property type="match status" value="1"/>
</dbReference>
<keyword evidence="11 16" id="KW-0460">Magnesium</keyword>
<dbReference type="EMBL" id="JACBYF010000015">
    <property type="protein sequence ID" value="NYS47862.1"/>
    <property type="molecule type" value="Genomic_DNA"/>
</dbReference>
<evidence type="ECO:0000256" key="2">
    <source>
        <dbReference type="ARBA" id="ARBA00004997"/>
    </source>
</evidence>
<organism evidence="19 20">
    <name type="scientific">Gemelliphila palaticanis</name>
    <dbReference type="NCBI Taxonomy" id="81950"/>
    <lineage>
        <taxon>Bacteria</taxon>
        <taxon>Bacillati</taxon>
        <taxon>Bacillota</taxon>
        <taxon>Bacilli</taxon>
        <taxon>Bacillales</taxon>
        <taxon>Gemellaceae</taxon>
        <taxon>Gemelliphila</taxon>
    </lineage>
</organism>
<dbReference type="InterPro" id="IPR015813">
    <property type="entry name" value="Pyrv/PenolPyrv_kinase-like_dom"/>
</dbReference>
<comment type="pathway">
    <text evidence="2 16">Carbohydrate degradation; glycolysis; pyruvate from D-glyceraldehyde 3-phosphate: step 5/5.</text>
</comment>
<evidence type="ECO:0000256" key="15">
    <source>
        <dbReference type="NCBIfam" id="TIGR01064"/>
    </source>
</evidence>
<dbReference type="RefSeq" id="WP_179941646.1">
    <property type="nucleotide sequence ID" value="NZ_JACBYF010000015.1"/>
</dbReference>
<evidence type="ECO:0000256" key="4">
    <source>
        <dbReference type="ARBA" id="ARBA00012142"/>
    </source>
</evidence>
<dbReference type="SUPFAM" id="SSF51621">
    <property type="entry name" value="Phosphoenolpyruvate/pyruvate domain"/>
    <property type="match status" value="1"/>
</dbReference>
<evidence type="ECO:0000259" key="18">
    <source>
        <dbReference type="Pfam" id="PF02887"/>
    </source>
</evidence>
<evidence type="ECO:0000256" key="6">
    <source>
        <dbReference type="ARBA" id="ARBA00022679"/>
    </source>
</evidence>
<evidence type="ECO:0000259" key="17">
    <source>
        <dbReference type="Pfam" id="PF00224"/>
    </source>
</evidence>
<keyword evidence="20" id="KW-1185">Reference proteome</keyword>
<keyword evidence="10" id="KW-0067">ATP-binding</keyword>
<sequence>MSKKTKIICTIGPKSESKENLTKMVELGMNVCRLNFSHGDYEEHSSRIATMKEVREETGKNLAILLDTKGPEIRTNEMENGAILLVKGNDVIVSMTEVLGTPEKFSITYAELVHDVKAGDTILLDDGLIGLTVNSVDVDGGLIYTTVQNGGVLKNKKGVNVPGVSTKLPGITEKDEQDIRFGCKQGIDFVAASFVRTKENVLEVRRILKEEGCEHVQIIPKIECQEAVDNIDEIIEVSDGIMIARGDLGVEVPAEEVPIIQKDIIRRCNKAGIFVITATQMLDSMQKNPRPTRAEVSDVANAIFDGTDAIMLSGESAAGDYPIESVETMATIAQRAEDMQDYSNIIKERAKKASSKDITNAIGISVGYTALNLDLHTIVTYTESGQTARLISKYRPNASILAVTPSEKVARGLSLVWGVDAKVSHQVKSTDEMLDTAKSIAVESGYAKKDDAIVITGGIPVNAGKSSVGTTNFIKVSIID</sequence>
<keyword evidence="9 16" id="KW-0418">Kinase</keyword>
<comment type="caution">
    <text evidence="19">The sequence shown here is derived from an EMBL/GenBank/DDBJ whole genome shotgun (WGS) entry which is preliminary data.</text>
</comment>
<dbReference type="PRINTS" id="PR01050">
    <property type="entry name" value="PYRUVTKNASE"/>
</dbReference>
<dbReference type="GO" id="GO:0004743">
    <property type="term" value="F:pyruvate kinase activity"/>
    <property type="evidence" value="ECO:0007669"/>
    <property type="project" value="UniProtKB-EC"/>
</dbReference>
<evidence type="ECO:0000313" key="19">
    <source>
        <dbReference type="EMBL" id="NYS47862.1"/>
    </source>
</evidence>
<dbReference type="SUPFAM" id="SSF52935">
    <property type="entry name" value="PK C-terminal domain-like"/>
    <property type="match status" value="1"/>
</dbReference>
<dbReference type="InterPro" id="IPR011037">
    <property type="entry name" value="Pyrv_Knase-like_insert_dom_sf"/>
</dbReference>
<evidence type="ECO:0000256" key="14">
    <source>
        <dbReference type="ARBA" id="ARBA00023317"/>
    </source>
</evidence>
<dbReference type="Proteomes" id="UP000531840">
    <property type="component" value="Unassembled WGS sequence"/>
</dbReference>
<evidence type="ECO:0000256" key="9">
    <source>
        <dbReference type="ARBA" id="ARBA00022777"/>
    </source>
</evidence>
<evidence type="ECO:0000256" key="11">
    <source>
        <dbReference type="ARBA" id="ARBA00022842"/>
    </source>
</evidence>
<evidence type="ECO:0000256" key="8">
    <source>
        <dbReference type="ARBA" id="ARBA00022741"/>
    </source>
</evidence>
<reference evidence="19 20" key="1">
    <citation type="submission" date="2020-07" db="EMBL/GenBank/DDBJ databases">
        <title>MOT database genomes.</title>
        <authorList>
            <person name="Joseph S."/>
            <person name="Aduse-Opoku J."/>
            <person name="Hashim A."/>
            <person name="Wade W."/>
            <person name="Curtis M."/>
        </authorList>
    </citation>
    <scope>NUCLEOTIDE SEQUENCE [LARGE SCALE GENOMIC DNA]</scope>
    <source>
        <strain evidence="19 20">CIP 106318</strain>
    </source>
</reference>
<comment type="similarity">
    <text evidence="3 16">Belongs to the pyruvate kinase family.</text>
</comment>
<dbReference type="InterPro" id="IPR036918">
    <property type="entry name" value="Pyrv_Knase_C_sf"/>
</dbReference>
<evidence type="ECO:0000256" key="12">
    <source>
        <dbReference type="ARBA" id="ARBA00022958"/>
    </source>
</evidence>
<protein>
    <recommendedName>
        <fullName evidence="5 15">Pyruvate kinase</fullName>
        <ecNumber evidence="4 15">2.7.1.40</ecNumber>
    </recommendedName>
</protein>
<dbReference type="NCBIfam" id="NF004491">
    <property type="entry name" value="PRK05826.1"/>
    <property type="match status" value="1"/>
</dbReference>
<dbReference type="Gene3D" id="2.40.33.10">
    <property type="entry name" value="PK beta-barrel domain-like"/>
    <property type="match status" value="1"/>
</dbReference>
<keyword evidence="6 16" id="KW-0808">Transferase</keyword>
<keyword evidence="12" id="KW-0630">Potassium</keyword>
<proteinExistence type="inferred from homology"/>
<keyword evidence="7" id="KW-0479">Metal-binding</keyword>
<dbReference type="InterPro" id="IPR001697">
    <property type="entry name" value="Pyr_Knase"/>
</dbReference>
<dbReference type="InterPro" id="IPR015806">
    <property type="entry name" value="Pyrv_Knase_insert_dom_sf"/>
</dbReference>